<dbReference type="OrthoDB" id="6644975at2"/>
<dbReference type="EMBL" id="CP021659">
    <property type="protein sequence ID" value="AWK14256.1"/>
    <property type="molecule type" value="Genomic_DNA"/>
</dbReference>
<reference evidence="2 3" key="1">
    <citation type="submission" date="2017-05" db="EMBL/GenBank/DDBJ databases">
        <title>Genome sequence of Candidatus Fukatsuia symbiotica and Candidatus Hamiltonella defensa from Acyrthosiphon pisum strain 5D.</title>
        <authorList>
            <person name="Patel V.A."/>
            <person name="Chevignon G."/>
            <person name="Russell J.A."/>
            <person name="Oliver K.M."/>
        </authorList>
    </citation>
    <scope>NUCLEOTIDE SEQUENCE [LARGE SCALE GENOMIC DNA]</scope>
    <source>
        <strain evidence="2 3">5D</strain>
    </source>
</reference>
<dbReference type="Proteomes" id="UP000261875">
    <property type="component" value="Chromosome"/>
</dbReference>
<dbReference type="KEGG" id="fsm:CCS41_06865"/>
<gene>
    <name evidence="2" type="ORF">CCS41_06865</name>
</gene>
<name>A0A2U8I516_9GAMM</name>
<dbReference type="AlphaFoldDB" id="A0A2U8I516"/>
<feature type="region of interest" description="Disordered" evidence="1">
    <location>
        <begin position="794"/>
        <end position="819"/>
    </location>
</feature>
<organism evidence="2 3">
    <name type="scientific">Candidatus Fukatsuia symbiotica</name>
    <dbReference type="NCBI Taxonomy" id="1878942"/>
    <lineage>
        <taxon>Bacteria</taxon>
        <taxon>Pseudomonadati</taxon>
        <taxon>Pseudomonadota</taxon>
        <taxon>Gammaproteobacteria</taxon>
        <taxon>Enterobacterales</taxon>
        <taxon>Yersiniaceae</taxon>
        <taxon>Candidatus Fukatsuia</taxon>
    </lineage>
</organism>
<evidence type="ECO:0000313" key="2">
    <source>
        <dbReference type="EMBL" id="AWK14256.1"/>
    </source>
</evidence>
<proteinExistence type="predicted"/>
<protein>
    <submittedName>
        <fullName evidence="2">Uncharacterized protein</fullName>
    </submittedName>
</protein>
<evidence type="ECO:0000313" key="3">
    <source>
        <dbReference type="Proteomes" id="UP000261875"/>
    </source>
</evidence>
<accession>A0A2U8I516</accession>
<sequence length="831" mass="92177">MADIGIPRFNAATRAHSTTYAESLSAYRALGFTLSPTPQHEKLKSTQYLLLPAALKGHYTFMHDTGADGRLAGKAIFNRFGAYYHASDNGVFEISGDHAPNHVVFHPLATEYVIELDQGERIFAFQSPQEFTHIEGDDHEGLHSGRLPTPMIDAQHAHLLTYRFKGAGGTTRIDVFDDQRQIIIEPHKDPVQRKKEHWIVDITPDALDARVNREKAWLALRERTAIAYGDALLVLLNMGIDQAEVKKIHDQLVDRIRSKAQMSAEEMALLALLPLGFGVYTLIQSQADLLSDAKTPVNLSDLLAVAAPFIQKLNDRDQTTGTTLQQRHIAQLRLEQRDGGWDLQLTNNKKVRIDGDLPGDMGLRMRLAALPGVTVTFTLQKQGEETPKFSIGLEAENKDALLGDNLTTAVTFIREKFSDRTRFVVDDTVSVTLPLTPDQLPAKGWLNLTTVRWQVIQVEQPYLYCSNGTAVDTIELLGISCIARIKYDQDLKQPYVAAIVHPRDNLKTSVSYRYYPHLPAGQRYQQIEVIAFNESADQETQPLTQLIGAIYPHTSQAIIRVNSHTAALGAEYAWDGRQPFFKKIAWEQDNYHFIAERHDSVSPSTLMVIANPSVSPTEWAIHRLGADFAVKYRNALSSITLLLQDNTTRINLWGFPAIPINVFANVEAKIINPLPGSTFFLHSTELPGVTFKLSSLPPSNEQCLRWGLSLYAKDNAAVEGENRAEILRILRHHANNAVFPWVVDPAVPLSIGNHPDGEAEGVFELPPRLVSSETPAAAIGEIPDDSAGMREAMSTFEGGEREESPGARNEAHLPAPRILSGPGRSVALANF</sequence>
<dbReference type="RefSeq" id="WP_119797431.1">
    <property type="nucleotide sequence ID" value="NZ_JAXAWC010000001.1"/>
</dbReference>
<keyword evidence="3" id="KW-1185">Reference proteome</keyword>
<evidence type="ECO:0000256" key="1">
    <source>
        <dbReference type="SAM" id="MobiDB-lite"/>
    </source>
</evidence>
<feature type="compositionally biased region" description="Basic and acidic residues" evidence="1">
    <location>
        <begin position="798"/>
        <end position="811"/>
    </location>
</feature>